<dbReference type="EMBL" id="CAJVQA010000673">
    <property type="protein sequence ID" value="CAG8485635.1"/>
    <property type="molecule type" value="Genomic_DNA"/>
</dbReference>
<name>A0A9N8WD63_9GLOM</name>
<dbReference type="PANTHER" id="PTHR14187:SF5">
    <property type="entry name" value="HEAT SHOCK 70 KDA PROTEIN 12A"/>
    <property type="match status" value="1"/>
</dbReference>
<dbReference type="Gene3D" id="3.30.200.20">
    <property type="entry name" value="Phosphorylase Kinase, domain 1"/>
    <property type="match status" value="1"/>
</dbReference>
<dbReference type="Proteomes" id="UP000789759">
    <property type="component" value="Unassembled WGS sequence"/>
</dbReference>
<dbReference type="InterPro" id="IPR011009">
    <property type="entry name" value="Kinase-like_dom_sf"/>
</dbReference>
<gene>
    <name evidence="2" type="ORF">CPELLU_LOCUS1730</name>
</gene>
<protein>
    <submittedName>
        <fullName evidence="2">21172_t:CDS:1</fullName>
    </submittedName>
</protein>
<feature type="region of interest" description="Disordered" evidence="1">
    <location>
        <begin position="187"/>
        <end position="223"/>
    </location>
</feature>
<dbReference type="OrthoDB" id="2963168at2759"/>
<accession>A0A9N8WD63</accession>
<organism evidence="2 3">
    <name type="scientific">Cetraspora pellucida</name>
    <dbReference type="NCBI Taxonomy" id="1433469"/>
    <lineage>
        <taxon>Eukaryota</taxon>
        <taxon>Fungi</taxon>
        <taxon>Fungi incertae sedis</taxon>
        <taxon>Mucoromycota</taxon>
        <taxon>Glomeromycotina</taxon>
        <taxon>Glomeromycetes</taxon>
        <taxon>Diversisporales</taxon>
        <taxon>Gigasporaceae</taxon>
        <taxon>Cetraspora</taxon>
    </lineage>
</organism>
<feature type="compositionally biased region" description="Polar residues" evidence="1">
    <location>
        <begin position="200"/>
        <end position="215"/>
    </location>
</feature>
<dbReference type="PANTHER" id="PTHR14187">
    <property type="entry name" value="ALPHA KINASE/ELONGATION FACTOR 2 KINASE"/>
    <property type="match status" value="1"/>
</dbReference>
<reference evidence="2" key="1">
    <citation type="submission" date="2021-06" db="EMBL/GenBank/DDBJ databases">
        <authorList>
            <person name="Kallberg Y."/>
            <person name="Tangrot J."/>
            <person name="Rosling A."/>
        </authorList>
    </citation>
    <scope>NUCLEOTIDE SEQUENCE</scope>
    <source>
        <strain evidence="2">FL966</strain>
    </source>
</reference>
<evidence type="ECO:0000256" key="1">
    <source>
        <dbReference type="SAM" id="MobiDB-lite"/>
    </source>
</evidence>
<dbReference type="Gene3D" id="3.30.420.40">
    <property type="match status" value="1"/>
</dbReference>
<keyword evidence="3" id="KW-1185">Reference proteome</keyword>
<sequence>MENRKSWKWKASIQLTLQALYDINWYDSFQDWKEIGRGGFGTIYRAFSEDAEKIVALKTIHHDSSSVNVNEFIKEISLIVISGKREAPFNGTPIDFLNLYTNAWNGDPNLRPSIAEIRHKLNNIKINPIYYDENIVLNEQEQERDIVSNMQDISNERYMISSGKDMILSSVGNSNYTETGTSVQSTVSSFTKHRPPPESWIQQPTEDGNEFTSGNEQEHSTRSINIRRPDIKVVVALEIGTTYSGFAYSNKINPETITNDTAGVFKTNTVLAYDDKLQLVAWGYPALAQTPPKKKKALARPQPKPVELFMLHLSNLKEEDKPPLPPGLDAKRVITDYLHEMNKSRWPGIRYPQQVRFVLPVPAEWLAIHSIINWVDVSVYKAIENLEFITNPVATTIYCMKTLNEHHLSVESSFLIVDCGEETVDVTTRTLLPGMKFSEITERSGDLCGSSYVDREFLKFLGRKLGFAAMKKLKENFYEQMRYLVQEFCLRVKFSFNGNPNEYSPKELDIERCN</sequence>
<proteinExistence type="predicted"/>
<evidence type="ECO:0000313" key="3">
    <source>
        <dbReference type="Proteomes" id="UP000789759"/>
    </source>
</evidence>
<feature type="non-terminal residue" evidence="2">
    <location>
        <position position="1"/>
    </location>
</feature>
<comment type="caution">
    <text evidence="2">The sequence shown here is derived from an EMBL/GenBank/DDBJ whole genome shotgun (WGS) entry which is preliminary data.</text>
</comment>
<dbReference type="AlphaFoldDB" id="A0A9N8WD63"/>
<evidence type="ECO:0000313" key="2">
    <source>
        <dbReference type="EMBL" id="CAG8485635.1"/>
    </source>
</evidence>
<dbReference type="SUPFAM" id="SSF56112">
    <property type="entry name" value="Protein kinase-like (PK-like)"/>
    <property type="match status" value="1"/>
</dbReference>